<evidence type="ECO:0000256" key="1">
    <source>
        <dbReference type="ARBA" id="ARBA00010528"/>
    </source>
</evidence>
<dbReference type="AlphaFoldDB" id="A0A497JGJ2"/>
<evidence type="ECO:0000313" key="4">
    <source>
        <dbReference type="EMBL" id="RLG70174.1"/>
    </source>
</evidence>
<reference evidence="4 5" key="1">
    <citation type="submission" date="2018-06" db="EMBL/GenBank/DDBJ databases">
        <title>Extensive metabolic versatility and redundancy in microbially diverse, dynamic hydrothermal sediments.</title>
        <authorList>
            <person name="Dombrowski N."/>
            <person name="Teske A."/>
            <person name="Baker B.J."/>
        </authorList>
    </citation>
    <scope>NUCLEOTIDE SEQUENCE [LARGE SCALE GENOMIC DNA]</scope>
    <source>
        <strain evidence="4">B9_G13</strain>
    </source>
</reference>
<comment type="caution">
    <text evidence="4">The sequence shown here is derived from an EMBL/GenBank/DDBJ whole genome shotgun (WGS) entry which is preliminary data.</text>
</comment>
<evidence type="ECO:0000313" key="5">
    <source>
        <dbReference type="Proteomes" id="UP000277633"/>
    </source>
</evidence>
<accession>A0A497JGJ2</accession>
<proteinExistence type="inferred from homology"/>
<protein>
    <submittedName>
        <fullName evidence="4">50S ribosomal protein L4</fullName>
    </submittedName>
</protein>
<organism evidence="4 5">
    <name type="scientific">Candidatus Iainarchaeum sp</name>
    <dbReference type="NCBI Taxonomy" id="3101447"/>
    <lineage>
        <taxon>Archaea</taxon>
        <taxon>Candidatus Iainarchaeota</taxon>
        <taxon>Candidatus Iainarchaeia</taxon>
        <taxon>Candidatus Iainarchaeales</taxon>
        <taxon>Candidatus Iainarchaeaceae</taxon>
        <taxon>Candidatus Iainarchaeum</taxon>
    </lineage>
</organism>
<dbReference type="GO" id="GO:1990904">
    <property type="term" value="C:ribonucleoprotein complex"/>
    <property type="evidence" value="ECO:0007669"/>
    <property type="project" value="UniProtKB-KW"/>
</dbReference>
<dbReference type="GO" id="GO:0005840">
    <property type="term" value="C:ribosome"/>
    <property type="evidence" value="ECO:0007669"/>
    <property type="project" value="UniProtKB-KW"/>
</dbReference>
<gene>
    <name evidence="4" type="primary">rpl4lp</name>
    <name evidence="4" type="ORF">DRO07_00835</name>
</gene>
<dbReference type="InterPro" id="IPR023574">
    <property type="entry name" value="Ribosomal_uL4_dom_sf"/>
</dbReference>
<evidence type="ECO:0000256" key="3">
    <source>
        <dbReference type="ARBA" id="ARBA00023274"/>
    </source>
</evidence>
<dbReference type="Gene3D" id="3.40.1370.10">
    <property type="match status" value="1"/>
</dbReference>
<keyword evidence="2 4" id="KW-0689">Ribosomal protein</keyword>
<dbReference type="Proteomes" id="UP000277633">
    <property type="component" value="Unassembled WGS sequence"/>
</dbReference>
<evidence type="ECO:0000256" key="2">
    <source>
        <dbReference type="ARBA" id="ARBA00022980"/>
    </source>
</evidence>
<feature type="non-terminal residue" evidence="4">
    <location>
        <position position="84"/>
    </location>
</feature>
<dbReference type="GO" id="GO:0003735">
    <property type="term" value="F:structural constituent of ribosome"/>
    <property type="evidence" value="ECO:0007669"/>
    <property type="project" value="InterPro"/>
</dbReference>
<dbReference type="EMBL" id="QMWO01000017">
    <property type="protein sequence ID" value="RLG70174.1"/>
    <property type="molecule type" value="Genomic_DNA"/>
</dbReference>
<keyword evidence="3" id="KW-0687">Ribonucleoprotein</keyword>
<dbReference type="GO" id="GO:0006412">
    <property type="term" value="P:translation"/>
    <property type="evidence" value="ECO:0007669"/>
    <property type="project" value="InterPro"/>
</dbReference>
<name>A0A497JGJ2_9ARCH</name>
<dbReference type="SUPFAM" id="SSF52166">
    <property type="entry name" value="Ribosomal protein L4"/>
    <property type="match status" value="1"/>
</dbReference>
<comment type="similarity">
    <text evidence="1">Belongs to the universal ribosomal protein uL4 family.</text>
</comment>
<sequence length="84" mass="9559">MPQSSKIAVYSIEGKKAKEIELPKAFFAELEPEIIRRAVLAIQSARKQPKGTKEGAGMKVAEYRGRRDLPFYDRTINIERARLP</sequence>